<evidence type="ECO:0000256" key="5">
    <source>
        <dbReference type="SAM" id="Phobius"/>
    </source>
</evidence>
<gene>
    <name evidence="8" type="ORF">FYJ57_04900</name>
</gene>
<keyword evidence="2" id="KW-0964">Secreted</keyword>
<evidence type="ECO:0000256" key="4">
    <source>
        <dbReference type="ARBA" id="ARBA00023088"/>
    </source>
</evidence>
<evidence type="ECO:0000256" key="3">
    <source>
        <dbReference type="ARBA" id="ARBA00022729"/>
    </source>
</evidence>
<dbReference type="NCBIfam" id="NF033902">
    <property type="entry name" value="iso_D2_wall_anc"/>
    <property type="match status" value="1"/>
</dbReference>
<dbReference type="AlphaFoldDB" id="A0A7X2TKC6"/>
<organism evidence="8 9">
    <name type="scientific">Oliverpabstia intestinalis</name>
    <dbReference type="NCBI Taxonomy" id="2606633"/>
    <lineage>
        <taxon>Bacteria</taxon>
        <taxon>Bacillati</taxon>
        <taxon>Bacillota</taxon>
        <taxon>Clostridia</taxon>
        <taxon>Lachnospirales</taxon>
        <taxon>Lachnospiraceae</taxon>
        <taxon>Oliverpabstia</taxon>
    </lineage>
</organism>
<keyword evidence="4" id="KW-0572">Peptidoglycan-anchor</keyword>
<dbReference type="InterPro" id="IPR013783">
    <property type="entry name" value="Ig-like_fold"/>
</dbReference>
<evidence type="ECO:0000313" key="9">
    <source>
        <dbReference type="Proteomes" id="UP000440513"/>
    </source>
</evidence>
<keyword evidence="1" id="KW-0134">Cell wall</keyword>
<dbReference type="InterPro" id="IPR041033">
    <property type="entry name" value="SpaA_PFL_dom_1"/>
</dbReference>
<feature type="transmembrane region" description="Helical" evidence="5">
    <location>
        <begin position="289"/>
        <end position="307"/>
    </location>
</feature>
<dbReference type="Pfam" id="PF17802">
    <property type="entry name" value="SpaA"/>
    <property type="match status" value="1"/>
</dbReference>
<dbReference type="Gene3D" id="2.60.40.10">
    <property type="entry name" value="Immunoglobulins"/>
    <property type="match status" value="1"/>
</dbReference>
<dbReference type="Pfam" id="PF00746">
    <property type="entry name" value="Gram_pos_anchor"/>
    <property type="match status" value="1"/>
</dbReference>
<dbReference type="InterPro" id="IPR048052">
    <property type="entry name" value="FM1-like"/>
</dbReference>
<name>A0A7X2TKC6_9FIRM</name>
<keyword evidence="5" id="KW-0812">Transmembrane</keyword>
<dbReference type="EMBL" id="VUMS01000007">
    <property type="protein sequence ID" value="MST66081.1"/>
    <property type="molecule type" value="Genomic_DNA"/>
</dbReference>
<dbReference type="RefSeq" id="WP_154431737.1">
    <property type="nucleotide sequence ID" value="NZ_VUMS01000007.1"/>
</dbReference>
<comment type="caution">
    <text evidence="8">The sequence shown here is derived from an EMBL/GenBank/DDBJ whole genome shotgun (WGS) entry which is preliminary data.</text>
</comment>
<keyword evidence="5" id="KW-0472">Membrane</keyword>
<evidence type="ECO:0000256" key="2">
    <source>
        <dbReference type="ARBA" id="ARBA00022525"/>
    </source>
</evidence>
<keyword evidence="9" id="KW-1185">Reference proteome</keyword>
<dbReference type="Gene3D" id="2.60.40.740">
    <property type="match status" value="1"/>
</dbReference>
<dbReference type="NCBIfam" id="TIGR01167">
    <property type="entry name" value="LPXTG_anchor"/>
    <property type="match status" value="1"/>
</dbReference>
<dbReference type="Proteomes" id="UP000440513">
    <property type="component" value="Unassembled WGS sequence"/>
</dbReference>
<protein>
    <submittedName>
        <fullName evidence="8">SpaH/EbpB family LPXTG-anchored major pilin</fullName>
    </submittedName>
</protein>
<feature type="domain" description="SpaA-like prealbumin fold" evidence="7">
    <location>
        <begin position="161"/>
        <end position="256"/>
    </location>
</feature>
<evidence type="ECO:0000256" key="1">
    <source>
        <dbReference type="ARBA" id="ARBA00022512"/>
    </source>
</evidence>
<feature type="domain" description="Gram-positive cocci surface proteins LPxTG" evidence="6">
    <location>
        <begin position="273"/>
        <end position="310"/>
    </location>
</feature>
<evidence type="ECO:0000313" key="8">
    <source>
        <dbReference type="EMBL" id="MST66081.1"/>
    </source>
</evidence>
<evidence type="ECO:0000259" key="7">
    <source>
        <dbReference type="Pfam" id="PF17802"/>
    </source>
</evidence>
<sequence>MVPTTTENGTTTALSGSNTAAIGDVVNYQITFNATNFETNDKLTKAITQYEVEDTPTALDIDASSVDVKVGNTTLETSKYTVNKATDTGKLTITIPWQTDNGDGTYNALYDSPSLVTITYSATVTGEAIDYATNAAKVKYNDEELNGGTTTTETYYFDIVKDNDKDEVLTGAEFKLYDAATGGNEIPVVKISDGVYRVAEATETGVAIEAGKARIQGLDGTKTYYLEETTAPVGYNILTSRVEVAINNNDNPATVENDQDVTKYVSGGVEIVNQRGAELPSTGGIGTTIFYVIGAILVIGAGIVLVTRRRMYHNS</sequence>
<keyword evidence="5" id="KW-1133">Transmembrane helix</keyword>
<accession>A0A7X2TKC6</accession>
<evidence type="ECO:0000259" key="6">
    <source>
        <dbReference type="Pfam" id="PF00746"/>
    </source>
</evidence>
<reference evidence="8 9" key="1">
    <citation type="submission" date="2019-08" db="EMBL/GenBank/DDBJ databases">
        <title>In-depth cultivation of the pig gut microbiome towards novel bacterial diversity and tailored functional studies.</title>
        <authorList>
            <person name="Wylensek D."/>
            <person name="Hitch T.C.A."/>
            <person name="Clavel T."/>
        </authorList>
    </citation>
    <scope>NUCLEOTIDE SEQUENCE [LARGE SCALE GENOMIC DNA]</scope>
    <source>
        <strain evidence="8 9">BSM-380-WT-5A</strain>
    </source>
</reference>
<proteinExistence type="predicted"/>
<keyword evidence="3" id="KW-0732">Signal</keyword>
<dbReference type="InterPro" id="IPR019931">
    <property type="entry name" value="LPXTG_anchor"/>
</dbReference>